<protein>
    <submittedName>
        <fullName evidence="2">Uncharacterized protein</fullName>
    </submittedName>
</protein>
<proteinExistence type="predicted"/>
<evidence type="ECO:0000256" key="1">
    <source>
        <dbReference type="SAM" id="Coils"/>
    </source>
</evidence>
<name>A0A1H1S830_9GAMM</name>
<accession>A0A1H1S830</accession>
<dbReference type="OrthoDB" id="6189582at2"/>
<sequence>MNAAPKPLLTEAVMFFSERGIGKEMLYPEFEALLDGLMATPDFADETMEAVFLQINNRLQIRAAVFFTLDFDEDGYVNRLWNLPLRSIAEKAGRGPDMGGGPIRLVCLGFTNQTQYKPHLWKPGQRNGRSDLVWLKEAVRRNALGIVGEDEEARALLASERLQVAAEDAWYGGGNSIETVRLGSAEESEDAPEPEAVAAEVQQEREEFQRKAALYTRQIQSLQEQLRAMQSAHQAELERLREEHTDHLKVAQGELMDIKQELASQQKANAALKRDLSRLQTRSSVE</sequence>
<evidence type="ECO:0000313" key="2">
    <source>
        <dbReference type="EMBL" id="SDS44135.1"/>
    </source>
</evidence>
<organism evidence="2 3">
    <name type="scientific">Halopseudomonas xinjiangensis</name>
    <dbReference type="NCBI Taxonomy" id="487184"/>
    <lineage>
        <taxon>Bacteria</taxon>
        <taxon>Pseudomonadati</taxon>
        <taxon>Pseudomonadota</taxon>
        <taxon>Gammaproteobacteria</taxon>
        <taxon>Pseudomonadales</taxon>
        <taxon>Pseudomonadaceae</taxon>
        <taxon>Halopseudomonas</taxon>
    </lineage>
</organism>
<dbReference type="EMBL" id="LT629736">
    <property type="protein sequence ID" value="SDS44135.1"/>
    <property type="molecule type" value="Genomic_DNA"/>
</dbReference>
<keyword evidence="1" id="KW-0175">Coiled coil</keyword>
<feature type="coiled-coil region" evidence="1">
    <location>
        <begin position="198"/>
        <end position="282"/>
    </location>
</feature>
<dbReference type="RefSeq" id="WP_093392774.1">
    <property type="nucleotide sequence ID" value="NZ_LT629736.1"/>
</dbReference>
<dbReference type="AlphaFoldDB" id="A0A1H1S830"/>
<gene>
    <name evidence="2" type="ORF">SAMN05216421_1528</name>
</gene>
<reference evidence="3" key="1">
    <citation type="submission" date="2016-10" db="EMBL/GenBank/DDBJ databases">
        <authorList>
            <person name="Varghese N."/>
            <person name="Submissions S."/>
        </authorList>
    </citation>
    <scope>NUCLEOTIDE SEQUENCE [LARGE SCALE GENOMIC DNA]</scope>
    <source>
        <strain evidence="3">NRRL B-51270</strain>
    </source>
</reference>
<keyword evidence="3" id="KW-1185">Reference proteome</keyword>
<evidence type="ECO:0000313" key="3">
    <source>
        <dbReference type="Proteomes" id="UP000243207"/>
    </source>
</evidence>
<dbReference type="STRING" id="487184.SAMN05216421_1528"/>
<dbReference type="Proteomes" id="UP000243207">
    <property type="component" value="Chromosome I"/>
</dbReference>